<dbReference type="InterPro" id="IPR036250">
    <property type="entry name" value="AcylCo_DH-like_C"/>
</dbReference>
<dbReference type="Gene3D" id="1.20.140.10">
    <property type="entry name" value="Butyryl-CoA Dehydrogenase, subunit A, domain 3"/>
    <property type="match status" value="1"/>
</dbReference>
<dbReference type="InterPro" id="IPR013786">
    <property type="entry name" value="AcylCoA_DH/ox_N"/>
</dbReference>
<name>A0A0B6S2S2_BURPL</name>
<protein>
    <submittedName>
        <fullName evidence="9">Putative acyl-CoA dehydrogenase-like protein</fullName>
    </submittedName>
</protein>
<keyword evidence="4" id="KW-0274">FAD</keyword>
<evidence type="ECO:0000256" key="1">
    <source>
        <dbReference type="ARBA" id="ARBA00001974"/>
    </source>
</evidence>
<accession>A0A0B6S2S2</accession>
<dbReference type="GO" id="GO:0050660">
    <property type="term" value="F:flavin adenine dinucleotide binding"/>
    <property type="evidence" value="ECO:0007669"/>
    <property type="project" value="InterPro"/>
</dbReference>
<dbReference type="PANTHER" id="PTHR48083">
    <property type="entry name" value="MEDIUM-CHAIN SPECIFIC ACYL-COA DEHYDROGENASE, MITOCHONDRIAL-RELATED"/>
    <property type="match status" value="1"/>
</dbReference>
<dbReference type="AlphaFoldDB" id="A0A0B6S2S2"/>
<dbReference type="Gene3D" id="2.40.110.10">
    <property type="entry name" value="Butyryl-CoA Dehydrogenase, subunit A, domain 2"/>
    <property type="match status" value="1"/>
</dbReference>
<evidence type="ECO:0000256" key="4">
    <source>
        <dbReference type="ARBA" id="ARBA00022827"/>
    </source>
</evidence>
<dbReference type="SUPFAM" id="SSF47203">
    <property type="entry name" value="Acyl-CoA dehydrogenase C-terminal domain-like"/>
    <property type="match status" value="1"/>
</dbReference>
<dbReference type="InterPro" id="IPR037069">
    <property type="entry name" value="AcylCoA_DH/ox_N_sf"/>
</dbReference>
<sequence>MKIFDPAILNLPFYDDAHRRLAADLEAWVEAHEWLPREYERLEAAERGRLYTRLLGQDGWLRHAVDPAPGRERPDVRALCLVREAFAYLDDLVDFAFSIQGLAAAPIAWYGSEAQRAAWLPGLRDGTTIGSLALSEPEAGSNLAAVAVEAGRTEHGYAVDGLKTWVSNGNIADHHSVLLRTGEGPGGLGLSFLSVPAATAGVAPAGIELLAPRAFASLAFEQAELPADALIGAAGMGFRYAMEILNIYRASVGAAALGFARRALAASLAWSRERPVAGGKLLQQQFTIDKIANMVAFADSTALLVARTAWEFDTGAVAEVAAHASITKLLATDGLARVADDAVQLFGAAGLVAGSLPEGLFRQARALRIYEGTSEIQKIVIAGSVSRRRA</sequence>
<proteinExistence type="inferred from homology"/>
<feature type="domain" description="Acyl-CoA oxidase/dehydrogenase middle" evidence="7">
    <location>
        <begin position="132"/>
        <end position="203"/>
    </location>
</feature>
<evidence type="ECO:0000259" key="7">
    <source>
        <dbReference type="Pfam" id="PF02770"/>
    </source>
</evidence>
<dbReference type="PANTHER" id="PTHR48083:SF2">
    <property type="entry name" value="MEDIUM-CHAIN SPECIFIC ACYL-COA DEHYDROGENASE, MITOCHONDRIAL"/>
    <property type="match status" value="1"/>
</dbReference>
<keyword evidence="5" id="KW-0560">Oxidoreductase</keyword>
<dbReference type="InterPro" id="IPR050741">
    <property type="entry name" value="Acyl-CoA_dehydrogenase"/>
</dbReference>
<dbReference type="GO" id="GO:0003995">
    <property type="term" value="F:acyl-CoA dehydrogenase activity"/>
    <property type="evidence" value="ECO:0007669"/>
    <property type="project" value="TreeGrafter"/>
</dbReference>
<comment type="similarity">
    <text evidence="2">Belongs to the acyl-CoA dehydrogenase family.</text>
</comment>
<evidence type="ECO:0000256" key="3">
    <source>
        <dbReference type="ARBA" id="ARBA00022630"/>
    </source>
</evidence>
<evidence type="ECO:0000259" key="6">
    <source>
        <dbReference type="Pfam" id="PF00441"/>
    </source>
</evidence>
<feature type="domain" description="Acyl-CoA dehydrogenase/oxidase C-terminal" evidence="6">
    <location>
        <begin position="235"/>
        <end position="383"/>
    </location>
</feature>
<feature type="domain" description="Acyl-CoA dehydrogenase/oxidase N-terminal" evidence="8">
    <location>
        <begin position="17"/>
        <end position="126"/>
    </location>
</feature>
<dbReference type="KEGG" id="bgp:BGL_1c20270"/>
<evidence type="ECO:0000256" key="2">
    <source>
        <dbReference type="ARBA" id="ARBA00009347"/>
    </source>
</evidence>
<evidence type="ECO:0000256" key="5">
    <source>
        <dbReference type="ARBA" id="ARBA00023002"/>
    </source>
</evidence>
<dbReference type="EMBL" id="CP002580">
    <property type="protein sequence ID" value="AJK46536.1"/>
    <property type="molecule type" value="Genomic_DNA"/>
</dbReference>
<dbReference type="OrthoDB" id="9770681at2"/>
<dbReference type="RefSeq" id="WP_042625014.1">
    <property type="nucleotide sequence ID" value="NZ_CP002580.1"/>
</dbReference>
<evidence type="ECO:0000313" key="10">
    <source>
        <dbReference type="Proteomes" id="UP000031838"/>
    </source>
</evidence>
<keyword evidence="3" id="KW-0285">Flavoprotein</keyword>
<reference evidence="9 10" key="2">
    <citation type="journal article" date="2016" name="Appl. Microbiol. Biotechnol.">
        <title>Mutations improving production and secretion of extracellular lipase by Burkholderia glumae PG1.</title>
        <authorList>
            <person name="Knapp A."/>
            <person name="Voget S."/>
            <person name="Gao R."/>
            <person name="Zaburannyi N."/>
            <person name="Krysciak D."/>
            <person name="Breuer M."/>
            <person name="Hauer B."/>
            <person name="Streit W.R."/>
            <person name="Muller R."/>
            <person name="Daniel R."/>
            <person name="Jaeger K.E."/>
        </authorList>
    </citation>
    <scope>NUCLEOTIDE SEQUENCE [LARGE SCALE GENOMIC DNA]</scope>
    <source>
        <strain evidence="9 10">PG1</strain>
    </source>
</reference>
<dbReference type="InterPro" id="IPR046373">
    <property type="entry name" value="Acyl-CoA_Oxase/DH_mid-dom_sf"/>
</dbReference>
<dbReference type="GO" id="GO:0033539">
    <property type="term" value="P:fatty acid beta-oxidation using acyl-CoA dehydrogenase"/>
    <property type="evidence" value="ECO:0007669"/>
    <property type="project" value="TreeGrafter"/>
</dbReference>
<reference evidence="10" key="1">
    <citation type="submission" date="2011-03" db="EMBL/GenBank/DDBJ databases">
        <authorList>
            <person name="Voget S."/>
            <person name="Streit W.R."/>
            <person name="Jaeger K.E."/>
            <person name="Daniel R."/>
        </authorList>
    </citation>
    <scope>NUCLEOTIDE SEQUENCE [LARGE SCALE GENOMIC DNA]</scope>
    <source>
        <strain evidence="10">PG1</strain>
    </source>
</reference>
<dbReference type="Proteomes" id="UP000031838">
    <property type="component" value="Chromosome 1"/>
</dbReference>
<dbReference type="InterPro" id="IPR009075">
    <property type="entry name" value="AcylCo_DH/oxidase_C"/>
</dbReference>
<dbReference type="Pfam" id="PF02771">
    <property type="entry name" value="Acyl-CoA_dh_N"/>
    <property type="match status" value="1"/>
</dbReference>
<dbReference type="Pfam" id="PF00441">
    <property type="entry name" value="Acyl-CoA_dh_1"/>
    <property type="match status" value="1"/>
</dbReference>
<keyword evidence="10" id="KW-1185">Reference proteome</keyword>
<dbReference type="Pfam" id="PF02770">
    <property type="entry name" value="Acyl-CoA_dh_M"/>
    <property type="match status" value="1"/>
</dbReference>
<dbReference type="InterPro" id="IPR006091">
    <property type="entry name" value="Acyl-CoA_Oxase/DH_mid-dom"/>
</dbReference>
<gene>
    <name evidence="9" type="ORF">BGL_1c20270</name>
</gene>
<evidence type="ECO:0000313" key="9">
    <source>
        <dbReference type="EMBL" id="AJK46536.1"/>
    </source>
</evidence>
<organism evidence="9 10">
    <name type="scientific">Burkholderia plantarii</name>
    <dbReference type="NCBI Taxonomy" id="41899"/>
    <lineage>
        <taxon>Bacteria</taxon>
        <taxon>Pseudomonadati</taxon>
        <taxon>Pseudomonadota</taxon>
        <taxon>Betaproteobacteria</taxon>
        <taxon>Burkholderiales</taxon>
        <taxon>Burkholderiaceae</taxon>
        <taxon>Burkholderia</taxon>
    </lineage>
</organism>
<dbReference type="HOGENOM" id="CLU_018204_0_2_4"/>
<dbReference type="GO" id="GO:0005737">
    <property type="term" value="C:cytoplasm"/>
    <property type="evidence" value="ECO:0007669"/>
    <property type="project" value="TreeGrafter"/>
</dbReference>
<comment type="cofactor">
    <cofactor evidence="1">
        <name>FAD</name>
        <dbReference type="ChEBI" id="CHEBI:57692"/>
    </cofactor>
</comment>
<evidence type="ECO:0000259" key="8">
    <source>
        <dbReference type="Pfam" id="PF02771"/>
    </source>
</evidence>
<dbReference type="SUPFAM" id="SSF56645">
    <property type="entry name" value="Acyl-CoA dehydrogenase NM domain-like"/>
    <property type="match status" value="1"/>
</dbReference>
<dbReference type="Gene3D" id="1.10.540.10">
    <property type="entry name" value="Acyl-CoA dehydrogenase/oxidase, N-terminal domain"/>
    <property type="match status" value="1"/>
</dbReference>
<dbReference type="InterPro" id="IPR009100">
    <property type="entry name" value="AcylCoA_DH/oxidase_NM_dom_sf"/>
</dbReference>